<evidence type="ECO:0000313" key="1">
    <source>
        <dbReference type="EMBL" id="AFY93496.1"/>
    </source>
</evidence>
<dbReference type="KEGG" id="cmp:Cha6605_2438"/>
<dbReference type="STRING" id="1173020.Cha6605_2438"/>
<dbReference type="Proteomes" id="UP000010366">
    <property type="component" value="Chromosome"/>
</dbReference>
<sequence>MSSMQTAPISISNYQIVSMVDGVKFLSLPSLYCHQRQAKPCIRAVRGGDRLFLNPVSYFHKSTNRYIRKKLMSPIRKNSSISDIETELINCLLRSPTIDYPWNPADPDTADYYARSDRHFCLENRSDAELYVGVASPVETRSQSFSIWLQSLRIDFHPNLN</sequence>
<proteinExistence type="predicted"/>
<dbReference type="HOGENOM" id="CLU_1640760_0_0_3"/>
<keyword evidence="2" id="KW-1185">Reference proteome</keyword>
<evidence type="ECO:0000313" key="2">
    <source>
        <dbReference type="Proteomes" id="UP000010366"/>
    </source>
</evidence>
<dbReference type="EMBL" id="CP003600">
    <property type="protein sequence ID" value="AFY93496.1"/>
    <property type="molecule type" value="Genomic_DNA"/>
</dbReference>
<gene>
    <name evidence="1" type="ORF">Cha6605_2438</name>
</gene>
<organism evidence="1 2">
    <name type="scientific">Chamaesiphon minutus (strain ATCC 27169 / PCC 6605)</name>
    <dbReference type="NCBI Taxonomy" id="1173020"/>
    <lineage>
        <taxon>Bacteria</taxon>
        <taxon>Bacillati</taxon>
        <taxon>Cyanobacteriota</taxon>
        <taxon>Cyanophyceae</taxon>
        <taxon>Gomontiellales</taxon>
        <taxon>Chamaesiphonaceae</taxon>
        <taxon>Chamaesiphon</taxon>
    </lineage>
</organism>
<accession>K9UGE0</accession>
<name>K9UGE0_CHAP6</name>
<protein>
    <submittedName>
        <fullName evidence="1">Uncharacterized protein</fullName>
    </submittedName>
</protein>
<dbReference type="AlphaFoldDB" id="K9UGE0"/>
<reference evidence="1 2" key="1">
    <citation type="submission" date="2012-05" db="EMBL/GenBank/DDBJ databases">
        <title>Finished chromosome of genome of Chamaesiphon sp. PCC 6605.</title>
        <authorList>
            <consortium name="US DOE Joint Genome Institute"/>
            <person name="Gugger M."/>
            <person name="Coursin T."/>
            <person name="Rippka R."/>
            <person name="Tandeau De Marsac N."/>
            <person name="Huntemann M."/>
            <person name="Wei C.-L."/>
            <person name="Han J."/>
            <person name="Detter J.C."/>
            <person name="Han C."/>
            <person name="Tapia R."/>
            <person name="Chen A."/>
            <person name="Kyrpides N."/>
            <person name="Mavromatis K."/>
            <person name="Markowitz V."/>
            <person name="Szeto E."/>
            <person name="Ivanova N."/>
            <person name="Pagani I."/>
            <person name="Pati A."/>
            <person name="Goodwin L."/>
            <person name="Nordberg H.P."/>
            <person name="Cantor M.N."/>
            <person name="Hua S.X."/>
            <person name="Woyke T."/>
            <person name="Kerfeld C.A."/>
        </authorList>
    </citation>
    <scope>NUCLEOTIDE SEQUENCE [LARGE SCALE GENOMIC DNA]</scope>
    <source>
        <strain evidence="2">ATCC 27169 / PCC 6605</strain>
    </source>
</reference>